<organism evidence="2 3">
    <name type="scientific">Aquimarina aggregata</name>
    <dbReference type="NCBI Taxonomy" id="1642818"/>
    <lineage>
        <taxon>Bacteria</taxon>
        <taxon>Pseudomonadati</taxon>
        <taxon>Bacteroidota</taxon>
        <taxon>Flavobacteriia</taxon>
        <taxon>Flavobacteriales</taxon>
        <taxon>Flavobacteriaceae</taxon>
        <taxon>Aquimarina</taxon>
    </lineage>
</organism>
<dbReference type="PANTHER" id="PTHR43130:SF14">
    <property type="entry name" value="DJ-1_PFPI DOMAIN-CONTAINING PROTEIN"/>
    <property type="match status" value="1"/>
</dbReference>
<gene>
    <name evidence="2" type="ORF">AWE51_10690</name>
</gene>
<name>A0A162YAD5_9FLAO</name>
<dbReference type="PANTHER" id="PTHR43130">
    <property type="entry name" value="ARAC-FAMILY TRANSCRIPTIONAL REGULATOR"/>
    <property type="match status" value="1"/>
</dbReference>
<dbReference type="GO" id="GO:0016740">
    <property type="term" value="F:transferase activity"/>
    <property type="evidence" value="ECO:0007669"/>
    <property type="project" value="UniProtKB-KW"/>
</dbReference>
<keyword evidence="3" id="KW-1185">Reference proteome</keyword>
<keyword evidence="2" id="KW-0315">Glutamine amidotransferase</keyword>
<reference evidence="2 3" key="1">
    <citation type="submission" date="2016-01" db="EMBL/GenBank/DDBJ databases">
        <title>The draft genome sequence of Aquimarina sp. RZW4-3-2.</title>
        <authorList>
            <person name="Wang Y."/>
        </authorList>
    </citation>
    <scope>NUCLEOTIDE SEQUENCE [LARGE SCALE GENOMIC DNA]</scope>
    <source>
        <strain evidence="2 3">RZW4-3-2</strain>
    </source>
</reference>
<dbReference type="STRING" id="1642818.AWE51_10690"/>
<comment type="caution">
    <text evidence="2">The sequence shown here is derived from an EMBL/GenBank/DDBJ whole genome shotgun (WGS) entry which is preliminary data.</text>
</comment>
<evidence type="ECO:0000259" key="1">
    <source>
        <dbReference type="Pfam" id="PF01965"/>
    </source>
</evidence>
<dbReference type="SUPFAM" id="SSF52317">
    <property type="entry name" value="Class I glutamine amidotransferase-like"/>
    <property type="match status" value="1"/>
</dbReference>
<dbReference type="GO" id="GO:0006355">
    <property type="term" value="P:regulation of DNA-templated transcription"/>
    <property type="evidence" value="ECO:0007669"/>
    <property type="project" value="TreeGrafter"/>
</dbReference>
<dbReference type="EMBL" id="LQRT01000035">
    <property type="protein sequence ID" value="KZS39026.1"/>
    <property type="molecule type" value="Genomic_DNA"/>
</dbReference>
<dbReference type="RefSeq" id="WP_066316610.1">
    <property type="nucleotide sequence ID" value="NZ_CANLSS010000047.1"/>
</dbReference>
<accession>A0A162YAD5</accession>
<dbReference type="PROSITE" id="PS51257">
    <property type="entry name" value="PROKAR_LIPOPROTEIN"/>
    <property type="match status" value="1"/>
</dbReference>
<dbReference type="AlphaFoldDB" id="A0A162YAD5"/>
<evidence type="ECO:0000313" key="2">
    <source>
        <dbReference type="EMBL" id="KZS39026.1"/>
    </source>
</evidence>
<protein>
    <submittedName>
        <fullName evidence="2">Glutamine amidotransferase</fullName>
    </submittedName>
</protein>
<dbReference type="Proteomes" id="UP000076715">
    <property type="component" value="Unassembled WGS sequence"/>
</dbReference>
<keyword evidence="2" id="KW-0808">Transferase</keyword>
<dbReference type="InterPro" id="IPR052158">
    <property type="entry name" value="INH-QAR"/>
</dbReference>
<feature type="domain" description="DJ-1/PfpI" evidence="1">
    <location>
        <begin position="51"/>
        <end position="207"/>
    </location>
</feature>
<evidence type="ECO:0000313" key="3">
    <source>
        <dbReference type="Proteomes" id="UP000076715"/>
    </source>
</evidence>
<dbReference type="Pfam" id="PF01965">
    <property type="entry name" value="DJ-1_PfpI"/>
    <property type="match status" value="1"/>
</dbReference>
<dbReference type="OrthoDB" id="6382410at2"/>
<dbReference type="InterPro" id="IPR029062">
    <property type="entry name" value="Class_I_gatase-like"/>
</dbReference>
<proteinExistence type="predicted"/>
<sequence>MKKTITLLTLTLILLSCSERTKTNSEKTTITKIPIQEKITKKFINQSLPTIGILIFEGVIINEVVAPLDVFSNPTIDNKNLFNVITIAKENKTYNSAHGLKIIPDFVIEDIPELKVLVVPSSYNPTDQTSDEKLVNFVKEQNKSTDYIASHCAGAFLIGASGIANNKKIVTYVTGGKSLKENYPNLQVVDDNKISVIQDGKFISSNGSLVSYIASFDLLEKLTSTEHRKFVETSILFDRIKK</sequence>
<dbReference type="Gene3D" id="3.40.50.880">
    <property type="match status" value="1"/>
</dbReference>
<dbReference type="InterPro" id="IPR002818">
    <property type="entry name" value="DJ-1/PfpI"/>
</dbReference>